<protein>
    <submittedName>
        <fullName evidence="2">Uncharacterized protein</fullName>
    </submittedName>
</protein>
<comment type="caution">
    <text evidence="2">The sequence shown here is derived from an EMBL/GenBank/DDBJ whole genome shotgun (WGS) entry which is preliminary data.</text>
</comment>
<evidence type="ECO:0000313" key="3">
    <source>
        <dbReference type="Proteomes" id="UP001303222"/>
    </source>
</evidence>
<keyword evidence="1" id="KW-1133">Transmembrane helix</keyword>
<accession>A0AAN6NW08</accession>
<feature type="transmembrane region" description="Helical" evidence="1">
    <location>
        <begin position="234"/>
        <end position="251"/>
    </location>
</feature>
<dbReference type="PANTHER" id="PTHR35394">
    <property type="entry name" value="DUF3176 DOMAIN-CONTAINING PROTEIN"/>
    <property type="match status" value="1"/>
</dbReference>
<dbReference type="Pfam" id="PF11374">
    <property type="entry name" value="DUF3176"/>
    <property type="match status" value="1"/>
</dbReference>
<dbReference type="PANTHER" id="PTHR35394:SF5">
    <property type="entry name" value="DUF3176 DOMAIN-CONTAINING PROTEIN"/>
    <property type="match status" value="1"/>
</dbReference>
<sequence length="800" mass="89937">MSEMAQSQTHFLDCSTRPRYSPQILNLSSQEYLPIDITEEAINLKSMGPDESEGPTQSLLHQSAVTEINDSDSSILKECNTNGHGGSDDGDRDRFSKDLSETFKDWFTNSWFTEILALFISVACAVVIPAVLGVYNHKPVPKLPWDVSLNALVSVLSTVAKSSLLYAICAALGQDKWDWYDTSSHGLQRETRVRDRRSIMSLGGEKRLKDMETLDQASRGPLGAMKFLTNRRTALSPTSLGALVVILSLVVDPFTQQVVRLEERQKLVSSDEVWAARVSAPFFCYRDNHIRKDGKALTGCGKVFEDAHHSAIWEPGAYKHPTHAKCPSGNCEWESFHTIEYCIDNGVVESPTGYCDISFNRSEFNEAYNHYNATGKYRVIIQNCEHLFDPLNITLWPRNPSLFDMNEPWQYGFGTQQMFPNSSHSQSLGSPPLIGSEFSVVTGFHMAEQNHNSTHGQSPYLRTRFPTEVITSLNTSENNITNKFGVRIPQPRVIMAHARYDMVPEVIASNSSITDWYRPPIELRINLLEWSALSLCQVERKISVVNGTTLSAATVSKYLQSVSIGWGAADCWATEDHINNNETISSISVKEPTGSFSQDGPWPWRYQADDSTSAFCIWNATFEYDPSYLLKQAFRATKGTNAKGDDVQVWNERWGKPKLDGGEDIDIRASRITRQTLPAIMMSLTAGLNNINYATTNETVTGSYVVRETILVARWGWLTVLFSIELMGTCYLLYVIFRPRSAAGVWKDSIFAVLYHGLDDGAKNTIGHVKNLRDMRKATKYMEVRLDHLREDDRAVLVRD</sequence>
<keyword evidence="3" id="KW-1185">Reference proteome</keyword>
<feature type="transmembrane region" description="Helical" evidence="1">
    <location>
        <begin position="147"/>
        <end position="169"/>
    </location>
</feature>
<gene>
    <name evidence="2" type="ORF">QBC32DRAFT_127539</name>
</gene>
<name>A0AAN6NW08_9PEZI</name>
<keyword evidence="1" id="KW-0472">Membrane</keyword>
<keyword evidence="1" id="KW-0812">Transmembrane</keyword>
<evidence type="ECO:0000256" key="1">
    <source>
        <dbReference type="SAM" id="Phobius"/>
    </source>
</evidence>
<dbReference type="Proteomes" id="UP001303222">
    <property type="component" value="Unassembled WGS sequence"/>
</dbReference>
<evidence type="ECO:0000313" key="2">
    <source>
        <dbReference type="EMBL" id="KAK3953094.1"/>
    </source>
</evidence>
<feature type="transmembrane region" description="Helical" evidence="1">
    <location>
        <begin position="715"/>
        <end position="737"/>
    </location>
</feature>
<feature type="transmembrane region" description="Helical" evidence="1">
    <location>
        <begin position="115"/>
        <end position="135"/>
    </location>
</feature>
<reference evidence="2" key="1">
    <citation type="journal article" date="2023" name="Mol. Phylogenet. Evol.">
        <title>Genome-scale phylogeny and comparative genomics of the fungal order Sordariales.</title>
        <authorList>
            <person name="Hensen N."/>
            <person name="Bonometti L."/>
            <person name="Westerberg I."/>
            <person name="Brannstrom I.O."/>
            <person name="Guillou S."/>
            <person name="Cros-Aarteil S."/>
            <person name="Calhoun S."/>
            <person name="Haridas S."/>
            <person name="Kuo A."/>
            <person name="Mondo S."/>
            <person name="Pangilinan J."/>
            <person name="Riley R."/>
            <person name="LaButti K."/>
            <person name="Andreopoulos B."/>
            <person name="Lipzen A."/>
            <person name="Chen C."/>
            <person name="Yan M."/>
            <person name="Daum C."/>
            <person name="Ng V."/>
            <person name="Clum A."/>
            <person name="Steindorff A."/>
            <person name="Ohm R.A."/>
            <person name="Martin F."/>
            <person name="Silar P."/>
            <person name="Natvig D.O."/>
            <person name="Lalanne C."/>
            <person name="Gautier V."/>
            <person name="Ament-Velasquez S.L."/>
            <person name="Kruys A."/>
            <person name="Hutchinson M.I."/>
            <person name="Powell A.J."/>
            <person name="Barry K."/>
            <person name="Miller A.N."/>
            <person name="Grigoriev I.V."/>
            <person name="Debuchy R."/>
            <person name="Gladieux P."/>
            <person name="Hiltunen Thoren M."/>
            <person name="Johannesson H."/>
        </authorList>
    </citation>
    <scope>NUCLEOTIDE SEQUENCE</scope>
    <source>
        <strain evidence="2">CBS 626.80</strain>
    </source>
</reference>
<dbReference type="AlphaFoldDB" id="A0AAN6NW08"/>
<organism evidence="2 3">
    <name type="scientific">Pseudoneurospora amorphoporcata</name>
    <dbReference type="NCBI Taxonomy" id="241081"/>
    <lineage>
        <taxon>Eukaryota</taxon>
        <taxon>Fungi</taxon>
        <taxon>Dikarya</taxon>
        <taxon>Ascomycota</taxon>
        <taxon>Pezizomycotina</taxon>
        <taxon>Sordariomycetes</taxon>
        <taxon>Sordariomycetidae</taxon>
        <taxon>Sordariales</taxon>
        <taxon>Sordariaceae</taxon>
        <taxon>Pseudoneurospora</taxon>
    </lineage>
</organism>
<dbReference type="InterPro" id="IPR021514">
    <property type="entry name" value="DUF3176"/>
</dbReference>
<reference evidence="2" key="2">
    <citation type="submission" date="2023-06" db="EMBL/GenBank/DDBJ databases">
        <authorList>
            <consortium name="Lawrence Berkeley National Laboratory"/>
            <person name="Mondo S.J."/>
            <person name="Hensen N."/>
            <person name="Bonometti L."/>
            <person name="Westerberg I."/>
            <person name="Brannstrom I.O."/>
            <person name="Guillou S."/>
            <person name="Cros-Aarteil S."/>
            <person name="Calhoun S."/>
            <person name="Haridas S."/>
            <person name="Kuo A."/>
            <person name="Pangilinan J."/>
            <person name="Riley R."/>
            <person name="Labutti K."/>
            <person name="Andreopoulos B."/>
            <person name="Lipzen A."/>
            <person name="Chen C."/>
            <person name="Yanf M."/>
            <person name="Daum C."/>
            <person name="Ng V."/>
            <person name="Clum A."/>
            <person name="Steindorff A."/>
            <person name="Ohm R."/>
            <person name="Martin F."/>
            <person name="Silar P."/>
            <person name="Natvig D."/>
            <person name="Lalanne C."/>
            <person name="Gautier V."/>
            <person name="Ament-Velasquez S.L."/>
            <person name="Kruys A."/>
            <person name="Hutchinson M.I."/>
            <person name="Powell A.J."/>
            <person name="Barry K."/>
            <person name="Miller A.N."/>
            <person name="Grigoriev I.V."/>
            <person name="Debuchy R."/>
            <person name="Gladieux P."/>
            <person name="Thoren M.H."/>
            <person name="Johannesson H."/>
        </authorList>
    </citation>
    <scope>NUCLEOTIDE SEQUENCE</scope>
    <source>
        <strain evidence="2">CBS 626.80</strain>
    </source>
</reference>
<dbReference type="EMBL" id="MU859111">
    <property type="protein sequence ID" value="KAK3953094.1"/>
    <property type="molecule type" value="Genomic_DNA"/>
</dbReference>
<proteinExistence type="predicted"/>